<evidence type="ECO:0000256" key="2">
    <source>
        <dbReference type="ARBA" id="ARBA00006185"/>
    </source>
</evidence>
<sequence>MHLSFFLCVLLLPKLLFECFSSFPFFQFFTLVYEYHQGGGFLTVAVKKVFSLVQFLFVVSFSTFFMQCVDYDVLFANKNVTTTVVVLIGATFQVQKHLHLKVDRDHITPFDLYNRILRFKNYFVALVNTRVLPPVINVPFLHAVPYFPNGLKSNLRRILFFGSTSPWAGPYLKEEYKDLDNLELLTRQMEKDVAMYGFLNLIFFPLIFLYHILYSSFMLSELIKRRPDALGMRRYSNYGRYRVRHFNELNHELGTRLNRSHQHANAYLDQFNSALVETFAKNIAFIAGAIAGVLAILSAWDEDVLQIEHVLTVISVCGVIMVVCHGIMSDENLVWQPEALMTHIASELHYVPPEWKGQAHTQQVRREFEQLFQLKWVFLLQELSSPILTPFILLFWIRPKCRELVRFFHDNTVRVDGLGDVCSFALMDIARHGDVNWNGSTSRPSATPAMDGKTELSVLHFASNNPDWRCPPATEQFLRRFRSRLEHDFNTAVHPDIGSTERNLLLDSMHSLIPPAKSAPFTNAILGAFLSATRDGLYRADAPPDSIVCGLLPTLYQNNPEAAYSLTRSIQQSGIDLDTAGADMRIKSLFLRNMRDEGLRRSSAPIAGYGTKSMMPESDARSRLVLRSNLAGTSEEEPEVGGGREDDDDDDNDDAPPPQFIDV</sequence>
<keyword evidence="6 10" id="KW-1133">Transmembrane helix</keyword>
<dbReference type="PANTHER" id="PTHR13038">
    <property type="entry name" value="APG9 AUTOPHAGY 9"/>
    <property type="match status" value="1"/>
</dbReference>
<feature type="transmembrane region" description="Helical" evidence="10">
    <location>
        <begin position="193"/>
        <end position="213"/>
    </location>
</feature>
<dbReference type="WBParaSite" id="NBR_0000023001-mRNA-1">
    <property type="protein sequence ID" value="NBR_0000023001-mRNA-1"/>
    <property type="gene ID" value="NBR_0000023001"/>
</dbReference>
<evidence type="ECO:0000256" key="3">
    <source>
        <dbReference type="ARBA" id="ARBA00018074"/>
    </source>
</evidence>
<dbReference type="OMA" id="DEHTVWC"/>
<evidence type="ECO:0000313" key="14">
    <source>
        <dbReference type="WBParaSite" id="NBR_0000023001-mRNA-1"/>
    </source>
</evidence>
<evidence type="ECO:0000256" key="9">
    <source>
        <dbReference type="ARBA" id="ARBA00023136"/>
    </source>
</evidence>
<dbReference type="GO" id="GO:0005776">
    <property type="term" value="C:autophagosome"/>
    <property type="evidence" value="ECO:0007669"/>
    <property type="project" value="TreeGrafter"/>
</dbReference>
<evidence type="ECO:0000256" key="10">
    <source>
        <dbReference type="RuleBase" id="RU364027"/>
    </source>
</evidence>
<evidence type="ECO:0000256" key="7">
    <source>
        <dbReference type="ARBA" id="ARBA00023006"/>
    </source>
</evidence>
<reference evidence="14" key="1">
    <citation type="submission" date="2017-02" db="UniProtKB">
        <authorList>
            <consortium name="WormBaseParasite"/>
        </authorList>
    </citation>
    <scope>IDENTIFICATION</scope>
</reference>
<dbReference type="Pfam" id="PF04109">
    <property type="entry name" value="ATG9"/>
    <property type="match status" value="2"/>
</dbReference>
<organism evidence="14">
    <name type="scientific">Nippostrongylus brasiliensis</name>
    <name type="common">Rat hookworm</name>
    <dbReference type="NCBI Taxonomy" id="27835"/>
    <lineage>
        <taxon>Eukaryota</taxon>
        <taxon>Metazoa</taxon>
        <taxon>Ecdysozoa</taxon>
        <taxon>Nematoda</taxon>
        <taxon>Chromadorea</taxon>
        <taxon>Rhabditida</taxon>
        <taxon>Rhabditina</taxon>
        <taxon>Rhabditomorpha</taxon>
        <taxon>Strongyloidea</taxon>
        <taxon>Heligmosomidae</taxon>
        <taxon>Nippostrongylus</taxon>
    </lineage>
</organism>
<protein>
    <recommendedName>
        <fullName evidence="3 10">Autophagy-related protein 9</fullName>
    </recommendedName>
</protein>
<dbReference type="GO" id="GO:0000422">
    <property type="term" value="P:autophagy of mitochondrion"/>
    <property type="evidence" value="ECO:0007669"/>
    <property type="project" value="TreeGrafter"/>
</dbReference>
<proteinExistence type="inferred from homology"/>
<evidence type="ECO:0000313" key="13">
    <source>
        <dbReference type="Proteomes" id="UP000271162"/>
    </source>
</evidence>
<keyword evidence="4 10" id="KW-0813">Transport</keyword>
<dbReference type="Proteomes" id="UP000271162">
    <property type="component" value="Unassembled WGS sequence"/>
</dbReference>
<dbReference type="GO" id="GO:0034727">
    <property type="term" value="P:piecemeal microautophagy of the nucleus"/>
    <property type="evidence" value="ECO:0007669"/>
    <property type="project" value="TreeGrafter"/>
</dbReference>
<evidence type="ECO:0000256" key="8">
    <source>
        <dbReference type="ARBA" id="ARBA00023055"/>
    </source>
</evidence>
<comment type="function">
    <text evidence="10">Phospholipid scramblase involved in autophagy. Cycles between the preautophagosomal structure/phagophore assembly site (PAS) and the cytoplasmic vesicle pool and supplies membrane for the growing autophagosome. Lipid scramblase activity plays a key role in preautophagosomal structure/phagophore assembly by distributing the phospholipids that arrive through ATG2 from the cytoplasmic to the luminal leaflet of the bilayer, thereby driving autophagosomal membrane expansion.</text>
</comment>
<comment type="similarity">
    <text evidence="2 10">Belongs to the ATG9 family.</text>
</comment>
<evidence type="ECO:0000256" key="1">
    <source>
        <dbReference type="ARBA" id="ARBA00004511"/>
    </source>
</evidence>
<keyword evidence="5 10" id="KW-0812">Transmembrane</keyword>
<dbReference type="AlphaFoldDB" id="A0A0N4XCN7"/>
<dbReference type="GO" id="GO:0034045">
    <property type="term" value="C:phagophore assembly site membrane"/>
    <property type="evidence" value="ECO:0007669"/>
    <property type="project" value="UniProtKB-SubCell"/>
</dbReference>
<dbReference type="EMBL" id="UYSL01000073">
    <property type="protein sequence ID" value="VDL62605.1"/>
    <property type="molecule type" value="Genomic_DNA"/>
</dbReference>
<dbReference type="STRING" id="27835.A0A0N4XCN7"/>
<dbReference type="GO" id="GO:0034497">
    <property type="term" value="P:protein localization to phagophore assembly site"/>
    <property type="evidence" value="ECO:0007669"/>
    <property type="project" value="TreeGrafter"/>
</dbReference>
<feature type="compositionally biased region" description="Acidic residues" evidence="11">
    <location>
        <begin position="634"/>
        <end position="654"/>
    </location>
</feature>
<feature type="transmembrane region" description="Helical" evidence="10">
    <location>
        <begin position="309"/>
        <end position="328"/>
    </location>
</feature>
<reference evidence="12 13" key="2">
    <citation type="submission" date="2018-11" db="EMBL/GenBank/DDBJ databases">
        <authorList>
            <consortium name="Pathogen Informatics"/>
        </authorList>
    </citation>
    <scope>NUCLEOTIDE SEQUENCE [LARGE SCALE GENOMIC DNA]</scope>
</reference>
<dbReference type="InterPro" id="IPR007241">
    <property type="entry name" value="Autophagy-rel_prot_9"/>
</dbReference>
<accession>A0A0N4XCN7</accession>
<keyword evidence="7 10" id="KW-0072">Autophagy</keyword>
<evidence type="ECO:0000256" key="5">
    <source>
        <dbReference type="ARBA" id="ARBA00022692"/>
    </source>
</evidence>
<gene>
    <name evidence="12" type="ORF">NBR_LOCUS231</name>
</gene>
<name>A0A0N4XCN7_NIPBR</name>
<dbReference type="GO" id="GO:0061709">
    <property type="term" value="P:reticulophagy"/>
    <property type="evidence" value="ECO:0007669"/>
    <property type="project" value="TreeGrafter"/>
</dbReference>
<keyword evidence="9 10" id="KW-0472">Membrane</keyword>
<evidence type="ECO:0000256" key="11">
    <source>
        <dbReference type="SAM" id="MobiDB-lite"/>
    </source>
</evidence>
<feature type="transmembrane region" description="Helical" evidence="10">
    <location>
        <begin position="279"/>
        <end position="297"/>
    </location>
</feature>
<evidence type="ECO:0000256" key="4">
    <source>
        <dbReference type="ARBA" id="ARBA00022448"/>
    </source>
</evidence>
<dbReference type="GO" id="GO:0006869">
    <property type="term" value="P:lipid transport"/>
    <property type="evidence" value="ECO:0007669"/>
    <property type="project" value="UniProtKB-KW"/>
</dbReference>
<feature type="region of interest" description="Disordered" evidence="11">
    <location>
        <begin position="604"/>
        <end position="663"/>
    </location>
</feature>
<comment type="caution">
    <text evidence="10">Lacks conserved residue(s) required for the propagation of feature annotation.</text>
</comment>
<evidence type="ECO:0000256" key="6">
    <source>
        <dbReference type="ARBA" id="ARBA00022989"/>
    </source>
</evidence>
<comment type="subcellular location">
    <subcellularLocation>
        <location evidence="1 10">Preautophagosomal structure membrane</location>
        <topology evidence="1 10">Multi-pass membrane protein</topology>
    </subcellularLocation>
</comment>
<evidence type="ECO:0000313" key="12">
    <source>
        <dbReference type="EMBL" id="VDL62605.1"/>
    </source>
</evidence>
<feature type="transmembrane region" description="Helical" evidence="10">
    <location>
        <begin position="49"/>
        <end position="69"/>
    </location>
</feature>
<keyword evidence="13" id="KW-1185">Reference proteome</keyword>
<keyword evidence="8 10" id="KW-0445">Lipid transport</keyword>
<dbReference type="PANTHER" id="PTHR13038:SF10">
    <property type="entry name" value="AUTOPHAGY-RELATED PROTEIN 9"/>
    <property type="match status" value="1"/>
</dbReference>